<gene>
    <name evidence="5" type="ORF">DdX_10810</name>
</gene>
<dbReference type="Proteomes" id="UP001201812">
    <property type="component" value="Unassembled WGS sequence"/>
</dbReference>
<comment type="caution">
    <text evidence="1">Lacks conserved residue(s) required for the propagation of feature annotation.</text>
</comment>
<feature type="region of interest" description="Disordered" evidence="2">
    <location>
        <begin position="165"/>
        <end position="196"/>
    </location>
</feature>
<evidence type="ECO:0000313" key="5">
    <source>
        <dbReference type="EMBL" id="KAI1710136.1"/>
    </source>
</evidence>
<evidence type="ECO:0000256" key="3">
    <source>
        <dbReference type="SAM" id="SignalP"/>
    </source>
</evidence>
<feature type="chain" id="PRO_5042242185" description="ShKT domain-containing protein" evidence="3">
    <location>
        <begin position="25"/>
        <end position="441"/>
    </location>
</feature>
<feature type="signal peptide" evidence="3">
    <location>
        <begin position="1"/>
        <end position="24"/>
    </location>
</feature>
<reference evidence="5" key="1">
    <citation type="submission" date="2022-01" db="EMBL/GenBank/DDBJ databases">
        <title>Genome Sequence Resource for Two Populations of Ditylenchus destructor, the Migratory Endoparasitic Phytonematode.</title>
        <authorList>
            <person name="Zhang H."/>
            <person name="Lin R."/>
            <person name="Xie B."/>
        </authorList>
    </citation>
    <scope>NUCLEOTIDE SEQUENCE</scope>
    <source>
        <strain evidence="5">BazhouSP</strain>
    </source>
</reference>
<proteinExistence type="predicted"/>
<dbReference type="PROSITE" id="PS51670">
    <property type="entry name" value="SHKT"/>
    <property type="match status" value="1"/>
</dbReference>
<feature type="compositionally biased region" description="Polar residues" evidence="2">
    <location>
        <begin position="44"/>
        <end position="57"/>
    </location>
</feature>
<dbReference type="AlphaFoldDB" id="A0AAD4N0B1"/>
<organism evidence="5 6">
    <name type="scientific">Ditylenchus destructor</name>
    <dbReference type="NCBI Taxonomy" id="166010"/>
    <lineage>
        <taxon>Eukaryota</taxon>
        <taxon>Metazoa</taxon>
        <taxon>Ecdysozoa</taxon>
        <taxon>Nematoda</taxon>
        <taxon>Chromadorea</taxon>
        <taxon>Rhabditida</taxon>
        <taxon>Tylenchina</taxon>
        <taxon>Tylenchomorpha</taxon>
        <taxon>Sphaerularioidea</taxon>
        <taxon>Anguinidae</taxon>
        <taxon>Anguininae</taxon>
        <taxon>Ditylenchus</taxon>
    </lineage>
</organism>
<dbReference type="InterPro" id="IPR003582">
    <property type="entry name" value="ShKT_dom"/>
</dbReference>
<feature type="domain" description="ShKT" evidence="4">
    <location>
        <begin position="365"/>
        <end position="401"/>
    </location>
</feature>
<accession>A0AAD4N0B1</accession>
<feature type="compositionally biased region" description="Basic and acidic residues" evidence="2">
    <location>
        <begin position="182"/>
        <end position="196"/>
    </location>
</feature>
<dbReference type="Pfam" id="PF01549">
    <property type="entry name" value="ShK"/>
    <property type="match status" value="3"/>
</dbReference>
<evidence type="ECO:0000259" key="4">
    <source>
        <dbReference type="PROSITE" id="PS51670"/>
    </source>
</evidence>
<dbReference type="EMBL" id="JAKKPZ010000027">
    <property type="protein sequence ID" value="KAI1710136.1"/>
    <property type="molecule type" value="Genomic_DNA"/>
</dbReference>
<feature type="compositionally biased region" description="Low complexity" evidence="2">
    <location>
        <begin position="58"/>
        <end position="98"/>
    </location>
</feature>
<evidence type="ECO:0000313" key="6">
    <source>
        <dbReference type="Proteomes" id="UP001201812"/>
    </source>
</evidence>
<dbReference type="SMART" id="SM00254">
    <property type="entry name" value="ShKT"/>
    <property type="match status" value="2"/>
</dbReference>
<evidence type="ECO:0000256" key="2">
    <source>
        <dbReference type="SAM" id="MobiDB-lite"/>
    </source>
</evidence>
<keyword evidence="6" id="KW-1185">Reference proteome</keyword>
<evidence type="ECO:0000256" key="1">
    <source>
        <dbReference type="PROSITE-ProRule" id="PRU01005"/>
    </source>
</evidence>
<feature type="compositionally biased region" description="Basic residues" evidence="2">
    <location>
        <begin position="99"/>
        <end position="123"/>
    </location>
</feature>
<name>A0AAD4N0B1_9BILA</name>
<keyword evidence="3" id="KW-0732">Signal</keyword>
<feature type="region of interest" description="Disordered" evidence="2">
    <location>
        <begin position="410"/>
        <end position="441"/>
    </location>
</feature>
<sequence>MALSCPEKLILMLAFPTWIVIVLASNSLVPYVGSDAANVPLPPQDSTEVNNLMNNSVTGSSTPIGSSTSSNTGNSNTSSGTDNPPNTSSGFGKSPKSSSKTRRKSARRPKLRRTSLARRRARPRSFSPGRKATPSTQSTPDPADNPLQATASTVAHPHTMFLPVPTSNAWMDAKPKPHSPLPRRDPPKDELLSKKPDNEYVNNTQLSQGVHRCKGSACSDMMEAATEAAPMADEFQDAIGGRKCKRLFKTKKRGKWITDKKACKKDENNIAKDCAKTCNLYGPKSTEKKTKATKKAGARSEKDNSSLLAGMTLSGKGQCRDSAKDCPKTNKLLELAKCDGKKTRDYHRSNCQKSCAQCLPPKYKCADHNRTRCKRLQKRGFCNRDYRAAKILFCPETCRVCTKESVAALKGSSKNEGNDLPPARMDLKPILQKKGERGQKS</sequence>
<protein>
    <recommendedName>
        <fullName evidence="4">ShKT domain-containing protein</fullName>
    </recommendedName>
</protein>
<comment type="caution">
    <text evidence="5">The sequence shown here is derived from an EMBL/GenBank/DDBJ whole genome shotgun (WGS) entry which is preliminary data.</text>
</comment>
<feature type="region of interest" description="Disordered" evidence="2">
    <location>
        <begin position="42"/>
        <end position="149"/>
    </location>
</feature>